<name>A0ABQ4WAW1_9ASTR</name>
<comment type="caution">
    <text evidence="1">The sequence shown here is derived from an EMBL/GenBank/DDBJ whole genome shotgun (WGS) entry which is preliminary data.</text>
</comment>
<sequence length="227" mass="26480">MEDEVDRCSVEKKYFEIEKKQLLINNDRLLEEDISCDVMCAYLRSLNRVDNCESVLVLQEKSIVVNELKQLLSILKEKSHMTLCEPSDVDSRFKKIKDENVSLAFQVSSLFIPKVVKKNDLSKTVTSHLHTNKKIIEKCTKFLASILLKIEFEPINAYFRNNKDVHRDYLRVNKRHVETLHELLEEARALKPLDEHIGHASKFVERIQELLVYVSASCPFTESENEK</sequence>
<evidence type="ECO:0000313" key="1">
    <source>
        <dbReference type="EMBL" id="GJS49996.1"/>
    </source>
</evidence>
<reference evidence="1" key="1">
    <citation type="journal article" date="2022" name="Int. J. Mol. Sci.">
        <title>Draft Genome of Tanacetum Coccineum: Genomic Comparison of Closely Related Tanacetum-Family Plants.</title>
        <authorList>
            <person name="Yamashiro T."/>
            <person name="Shiraishi A."/>
            <person name="Nakayama K."/>
            <person name="Satake H."/>
        </authorList>
    </citation>
    <scope>NUCLEOTIDE SEQUENCE</scope>
</reference>
<gene>
    <name evidence="1" type="ORF">Tco_0600117</name>
</gene>
<reference evidence="1" key="2">
    <citation type="submission" date="2022-01" db="EMBL/GenBank/DDBJ databases">
        <authorList>
            <person name="Yamashiro T."/>
            <person name="Shiraishi A."/>
            <person name="Satake H."/>
            <person name="Nakayama K."/>
        </authorList>
    </citation>
    <scope>NUCLEOTIDE SEQUENCE</scope>
</reference>
<protein>
    <submittedName>
        <fullName evidence="1">Uncharacterized protein</fullName>
    </submittedName>
</protein>
<organism evidence="1 2">
    <name type="scientific">Tanacetum coccineum</name>
    <dbReference type="NCBI Taxonomy" id="301880"/>
    <lineage>
        <taxon>Eukaryota</taxon>
        <taxon>Viridiplantae</taxon>
        <taxon>Streptophyta</taxon>
        <taxon>Embryophyta</taxon>
        <taxon>Tracheophyta</taxon>
        <taxon>Spermatophyta</taxon>
        <taxon>Magnoliopsida</taxon>
        <taxon>eudicotyledons</taxon>
        <taxon>Gunneridae</taxon>
        <taxon>Pentapetalae</taxon>
        <taxon>asterids</taxon>
        <taxon>campanulids</taxon>
        <taxon>Asterales</taxon>
        <taxon>Asteraceae</taxon>
        <taxon>Asteroideae</taxon>
        <taxon>Anthemideae</taxon>
        <taxon>Anthemidinae</taxon>
        <taxon>Tanacetum</taxon>
    </lineage>
</organism>
<keyword evidence="2" id="KW-1185">Reference proteome</keyword>
<proteinExistence type="predicted"/>
<accession>A0ABQ4WAW1</accession>
<evidence type="ECO:0000313" key="2">
    <source>
        <dbReference type="Proteomes" id="UP001151760"/>
    </source>
</evidence>
<dbReference type="Proteomes" id="UP001151760">
    <property type="component" value="Unassembled WGS sequence"/>
</dbReference>
<dbReference type="EMBL" id="BQNB010008484">
    <property type="protein sequence ID" value="GJS49996.1"/>
    <property type="molecule type" value="Genomic_DNA"/>
</dbReference>